<dbReference type="Proteomes" id="UP000004319">
    <property type="component" value="Unassembled WGS sequence"/>
</dbReference>
<name>F7VB61_9PROT</name>
<proteinExistence type="predicted"/>
<accession>F7VB61</accession>
<reference evidence="1 2" key="1">
    <citation type="journal article" date="2011" name="Biochem. Biophys. Res. Commun.">
        <title>Increased number of Arginine-based salt bridges contributes to the thermotolerance of thermotolerant acetic acid bacteria, Acetobacter tropicalis SKU1100.</title>
        <authorList>
            <person name="Matsutani M."/>
            <person name="Hirakawa H."/>
            <person name="Nishikura M."/>
            <person name="Soemphol W."/>
            <person name="Ali I.A.I."/>
            <person name="Yakushi T."/>
            <person name="Matsushita K."/>
        </authorList>
    </citation>
    <scope>NUCLEOTIDE SEQUENCE [LARGE SCALE GENOMIC DNA]</scope>
    <source>
        <strain evidence="1 2">NBRC 101654</strain>
    </source>
</reference>
<sequence length="43" mass="5048">MLIRGRISATINSDNCNFYGKKPEHQGIEKLLISKVLIFKERW</sequence>
<gene>
    <name evidence="1" type="ORF">ATPR_0610</name>
</gene>
<evidence type="ECO:0000313" key="1">
    <source>
        <dbReference type="EMBL" id="GAA07606.1"/>
    </source>
</evidence>
<evidence type="ECO:0000313" key="2">
    <source>
        <dbReference type="Proteomes" id="UP000004319"/>
    </source>
</evidence>
<dbReference type="AlphaFoldDB" id="F7VB61"/>
<protein>
    <submittedName>
        <fullName evidence="1">Uncharacterized protein</fullName>
    </submittedName>
</protein>
<comment type="caution">
    <text evidence="1">The sequence shown here is derived from an EMBL/GenBank/DDBJ whole genome shotgun (WGS) entry which is preliminary data.</text>
</comment>
<organism evidence="1 2">
    <name type="scientific">Acetobacter tropicalis NBRC 101654</name>
    <dbReference type="NCBI Taxonomy" id="749388"/>
    <lineage>
        <taxon>Bacteria</taxon>
        <taxon>Pseudomonadati</taxon>
        <taxon>Pseudomonadota</taxon>
        <taxon>Alphaproteobacteria</taxon>
        <taxon>Acetobacterales</taxon>
        <taxon>Acetobacteraceae</taxon>
        <taxon>Acetobacter</taxon>
    </lineage>
</organism>
<dbReference type="EMBL" id="BABS01000011">
    <property type="protein sequence ID" value="GAA07606.1"/>
    <property type="molecule type" value="Genomic_DNA"/>
</dbReference>